<dbReference type="PANTHER" id="PTHR12558:SF10">
    <property type="entry name" value="CELL DIVISION CYCLE PROTEIN 23 HOMOLOG"/>
    <property type="match status" value="1"/>
</dbReference>
<evidence type="ECO:0000256" key="5">
    <source>
        <dbReference type="ARBA" id="ARBA00022803"/>
    </source>
</evidence>
<evidence type="ECO:0000256" key="6">
    <source>
        <dbReference type="ARBA" id="ARBA00023306"/>
    </source>
</evidence>
<evidence type="ECO:0000256" key="2">
    <source>
        <dbReference type="ARBA" id="ARBA00022737"/>
    </source>
</evidence>
<keyword evidence="6" id="KW-0131">Cell cycle</keyword>
<feature type="repeat" description="TPR" evidence="7">
    <location>
        <begin position="341"/>
        <end position="374"/>
    </location>
</feature>
<proteinExistence type="predicted"/>
<dbReference type="GO" id="GO:0045842">
    <property type="term" value="P:positive regulation of mitotic metaphase/anaphase transition"/>
    <property type="evidence" value="ECO:0007669"/>
    <property type="project" value="TreeGrafter"/>
</dbReference>
<evidence type="ECO:0000313" key="9">
    <source>
        <dbReference type="EnsemblMetazoa" id="tetur02g05780.1"/>
    </source>
</evidence>
<dbReference type="Gene3D" id="1.25.40.10">
    <property type="entry name" value="Tetratricopeptide repeat domain"/>
    <property type="match status" value="2"/>
</dbReference>
<keyword evidence="3" id="KW-0498">Mitosis</keyword>
<dbReference type="GO" id="GO:0016567">
    <property type="term" value="P:protein ubiquitination"/>
    <property type="evidence" value="ECO:0007669"/>
    <property type="project" value="TreeGrafter"/>
</dbReference>
<organism evidence="9 10">
    <name type="scientific">Tetranychus urticae</name>
    <name type="common">Two-spotted spider mite</name>
    <dbReference type="NCBI Taxonomy" id="32264"/>
    <lineage>
        <taxon>Eukaryota</taxon>
        <taxon>Metazoa</taxon>
        <taxon>Ecdysozoa</taxon>
        <taxon>Arthropoda</taxon>
        <taxon>Chelicerata</taxon>
        <taxon>Arachnida</taxon>
        <taxon>Acari</taxon>
        <taxon>Acariformes</taxon>
        <taxon>Trombidiformes</taxon>
        <taxon>Prostigmata</taxon>
        <taxon>Eleutherengona</taxon>
        <taxon>Raphignathae</taxon>
        <taxon>Tetranychoidea</taxon>
        <taxon>Tetranychidae</taxon>
        <taxon>Tetranychus</taxon>
    </lineage>
</organism>
<reference evidence="9" key="2">
    <citation type="submission" date="2015-06" db="UniProtKB">
        <authorList>
            <consortium name="EnsemblMetazoa"/>
        </authorList>
    </citation>
    <scope>IDENTIFICATION</scope>
</reference>
<dbReference type="AlphaFoldDB" id="T1JVT9"/>
<reference evidence="10" key="1">
    <citation type="submission" date="2011-08" db="EMBL/GenBank/DDBJ databases">
        <authorList>
            <person name="Rombauts S."/>
        </authorList>
    </citation>
    <scope>NUCLEOTIDE SEQUENCE</scope>
    <source>
        <strain evidence="10">London</strain>
    </source>
</reference>
<name>T1JVT9_TETUR</name>
<dbReference type="GO" id="GO:0005680">
    <property type="term" value="C:anaphase-promoting complex"/>
    <property type="evidence" value="ECO:0007669"/>
    <property type="project" value="InterPro"/>
</dbReference>
<evidence type="ECO:0000256" key="3">
    <source>
        <dbReference type="ARBA" id="ARBA00022776"/>
    </source>
</evidence>
<evidence type="ECO:0000256" key="1">
    <source>
        <dbReference type="ARBA" id="ARBA00022618"/>
    </source>
</evidence>
<keyword evidence="2" id="KW-0677">Repeat</keyword>
<dbReference type="PROSITE" id="PS50005">
    <property type="entry name" value="TPR"/>
    <property type="match status" value="2"/>
</dbReference>
<dbReference type="Pfam" id="PF13181">
    <property type="entry name" value="TPR_8"/>
    <property type="match status" value="2"/>
</dbReference>
<dbReference type="InterPro" id="IPR019734">
    <property type="entry name" value="TPR_rpt"/>
</dbReference>
<dbReference type="GO" id="GO:0051301">
    <property type="term" value="P:cell division"/>
    <property type="evidence" value="ECO:0007669"/>
    <property type="project" value="UniProtKB-KW"/>
</dbReference>
<dbReference type="Pfam" id="PF04049">
    <property type="entry name" value="ANAPC8"/>
    <property type="match status" value="1"/>
</dbReference>
<feature type="repeat" description="TPR" evidence="7">
    <location>
        <begin position="307"/>
        <end position="340"/>
    </location>
</feature>
<dbReference type="GO" id="GO:0031145">
    <property type="term" value="P:anaphase-promoting complex-dependent catabolic process"/>
    <property type="evidence" value="ECO:0007669"/>
    <property type="project" value="TreeGrafter"/>
</dbReference>
<evidence type="ECO:0000256" key="4">
    <source>
        <dbReference type="ARBA" id="ARBA00022786"/>
    </source>
</evidence>
<keyword evidence="4" id="KW-0833">Ubl conjugation pathway</keyword>
<dbReference type="PANTHER" id="PTHR12558">
    <property type="entry name" value="CELL DIVISION CYCLE 16,23,27"/>
    <property type="match status" value="1"/>
</dbReference>
<dbReference type="InterPro" id="IPR011990">
    <property type="entry name" value="TPR-like_helical_dom_sf"/>
</dbReference>
<dbReference type="InterPro" id="IPR007192">
    <property type="entry name" value="APC8"/>
</dbReference>
<keyword evidence="1" id="KW-0132">Cell division</keyword>
<evidence type="ECO:0000256" key="7">
    <source>
        <dbReference type="PROSITE-ProRule" id="PRU00339"/>
    </source>
</evidence>
<protein>
    <recommendedName>
        <fullName evidence="8">Cdc23 domain-containing protein</fullName>
    </recommendedName>
</protein>
<dbReference type="STRING" id="32264.T1JVT9"/>
<keyword evidence="5 7" id="KW-0802">TPR repeat</keyword>
<accession>T1JVT9</accession>
<keyword evidence="10" id="KW-1185">Reference proteome</keyword>
<feature type="domain" description="Cdc23" evidence="8">
    <location>
        <begin position="7"/>
        <end position="246"/>
    </location>
</feature>
<dbReference type="eggNOG" id="KOG1155">
    <property type="taxonomic scope" value="Eukaryota"/>
</dbReference>
<dbReference type="Proteomes" id="UP000015104">
    <property type="component" value="Unassembled WGS sequence"/>
</dbReference>
<dbReference type="HOGENOM" id="CLU_018320_2_1_1"/>
<evidence type="ECO:0000259" key="8">
    <source>
        <dbReference type="Pfam" id="PF04049"/>
    </source>
</evidence>
<dbReference type="SUPFAM" id="SSF48452">
    <property type="entry name" value="TPR-like"/>
    <property type="match status" value="2"/>
</dbReference>
<evidence type="ECO:0000313" key="10">
    <source>
        <dbReference type="Proteomes" id="UP000015104"/>
    </source>
</evidence>
<sequence>MMDEASYRSDLIQCRLQSKIRGLNQSAKWASELLFSLPRSSTPVTASDICLNHDAICEPDYAMGKDCFDCAEYDRCAYFCRNSTSREGRFLHYYARYMAAEKKSLDMMVDTNPFTSSAPHDNITSLYTEIRSELNNSLINGQLTDGYLLYVYGITLLKLDLIEDAISALAHSVHFEPLNWASWQQLAVIIADRTQLEQLDLPTHWFKKIFLGAVYLELQLNEEAMALYTSLLDTFKDSNYLKSQMANVKHNLRHVDQAIDLFDTIRESDPFRLDAWDIYSNLLYVKDMRSKLSSLAHAAKNIDPFRVESCFCIANFYSLRGQHKKAADYFSRVLQLNPRHISAWTLMGHEYMEIKNTGGAIMSYRSAIECNKKDYRAWYGLGQTYEILKMPAYSLYYYSIARSLRPDDSRMIIAMGETLEKLERHSEAIKCYWKAGGIALVKLAALYEKLGEKDKAAAAYSDFVAQTGNMSNLEDFKMAHNAAQQCQQYAETRDEGKRILKEIAGLVKTGANPASSSFAFKQISIDNESIQLQF</sequence>
<dbReference type="EMBL" id="CAEY01000797">
    <property type="status" value="NOT_ANNOTATED_CDS"/>
    <property type="molecule type" value="Genomic_DNA"/>
</dbReference>
<dbReference type="Pfam" id="PF13174">
    <property type="entry name" value="TPR_6"/>
    <property type="match status" value="1"/>
</dbReference>
<dbReference type="EnsemblMetazoa" id="tetur02g05780.1">
    <property type="protein sequence ID" value="tetur02g05780.1"/>
    <property type="gene ID" value="tetur02g05780"/>
</dbReference>
<dbReference type="SMART" id="SM00028">
    <property type="entry name" value="TPR"/>
    <property type="match status" value="6"/>
</dbReference>